<dbReference type="PROSITE" id="PS50011">
    <property type="entry name" value="PROTEIN_KINASE_DOM"/>
    <property type="match status" value="2"/>
</dbReference>
<reference evidence="3" key="1">
    <citation type="submission" date="2023-03" db="EMBL/GenBank/DDBJ databases">
        <authorList>
            <person name="Steffen K."/>
            <person name="Cardenas P."/>
        </authorList>
    </citation>
    <scope>NUCLEOTIDE SEQUENCE</scope>
</reference>
<keyword evidence="4" id="KW-1185">Reference proteome</keyword>
<feature type="binding site" evidence="1">
    <location>
        <position position="804"/>
    </location>
    <ligand>
        <name>ATP</name>
        <dbReference type="ChEBI" id="CHEBI:30616"/>
    </ligand>
</feature>
<dbReference type="InterPro" id="IPR011009">
    <property type="entry name" value="Kinase-like_dom_sf"/>
</dbReference>
<evidence type="ECO:0000313" key="4">
    <source>
        <dbReference type="Proteomes" id="UP001174909"/>
    </source>
</evidence>
<dbReference type="Pfam" id="PF00069">
    <property type="entry name" value="Pkinase"/>
    <property type="match status" value="2"/>
</dbReference>
<keyword evidence="3" id="KW-0418">Kinase</keyword>
<dbReference type="InterPro" id="IPR017441">
    <property type="entry name" value="Protein_kinase_ATP_BS"/>
</dbReference>
<dbReference type="PANTHER" id="PTHR44329">
    <property type="entry name" value="SERINE/THREONINE-PROTEIN KINASE TNNI3K-RELATED"/>
    <property type="match status" value="1"/>
</dbReference>
<dbReference type="PROSITE" id="PS00109">
    <property type="entry name" value="PROTEIN_KINASE_TYR"/>
    <property type="match status" value="2"/>
</dbReference>
<dbReference type="GO" id="GO:0004674">
    <property type="term" value="F:protein serine/threonine kinase activity"/>
    <property type="evidence" value="ECO:0007669"/>
    <property type="project" value="TreeGrafter"/>
</dbReference>
<dbReference type="EMBL" id="CASHTH010000574">
    <property type="protein sequence ID" value="CAI8004993.1"/>
    <property type="molecule type" value="Genomic_DNA"/>
</dbReference>
<keyword evidence="1" id="KW-0067">ATP-binding</keyword>
<gene>
    <name evidence="3" type="ORF">GBAR_LOCUS4050</name>
</gene>
<protein>
    <submittedName>
        <fullName evidence="3">Probable tyrosine-protein kinase DDB_G0283397</fullName>
    </submittedName>
</protein>
<dbReference type="SUPFAM" id="SSF56112">
    <property type="entry name" value="Protein kinase-like (PK-like)"/>
    <property type="match status" value="2"/>
</dbReference>
<evidence type="ECO:0000313" key="3">
    <source>
        <dbReference type="EMBL" id="CAI8004993.1"/>
    </source>
</evidence>
<sequence length="1479" mass="166043">MARQLQLSTSHSRRALQTAARLQPFVLSGVTQTGRKLGEGSYGCVEELKVNGLVCAGKRMFDVLVNSENEGADRMIEKYYEECQLLSSLRHPNIVQFLGICFLETQSASTVNLPVLVMEMLQGSLDHLLENTPDIPPAKKVSILQDVARGLVYLHSRSPAVIHRDLTARNVLLNSAMVAKIADMGNSRMVDMQPGQLARTMTQGVPGTAVYMPPEAFELPPKYGPQLDMFSFGHLALFTVTQQFPGDLLPSTYQDPRSRRLVPRNEVERRSRYMESVGRMLGRSHELVQLITQCLDFAPASRPTASEAMDRLQHISSSIHDVYHSMTRLQLEKALAQSRKDSTEFVLMQCLETRESKLLLELKTVNGALEKQLKVVTGENNVKVAGLNYNRKRGGVEGNKTEVMILVSVGDEYPADLVVSKRIKNPSLAEKATKMFGSLPVIVPGLHEEAAADLMAAASTQLKSPNLSVVQILVDVPMMQRSKQYYLKKIETFFQNCKEQAAILYYLGNSEKTTGNWCFKDGTISFQEIFNIRASSVKVLNIMSDCSYSGQWVRECARTLDSLHIPPCGHRAMENGAMVKVFAMCQPDQEAAEPCYSTEGVIVTPDRLILLSSMKLTHQKPIWFNSTKLVCCRGPDSPCPKATFQHLTWENAVDRSTNVQLVKRREGQRDMWYYLILHRAGDVYREEFQSRHRRDPSLRLSDWGYILESGEGRNPPQEVKEKVLNWTYMHTKKVPQISTYDLCVQDMARQLQLSTSHSRRALQTAARLQPFVMSGVTQTGRKLGEGSYGCVEELKVNGLVCAGKRMFDVLVNSENEGADRMIEKYYEECQLLSSLRHPNIVQFLGICFLETQSASTVNLPVLVMEMLQGSLDHLLENTPDIPPAKKVSILQDVARGLVYLHSCSPAVIHRDLTARNILLNSAMVAKIADMGNSRMVDMQPGQLARTMTQGVPGTAVYMPPEAFELPPKYGPQLDMFSFGHLALFTVTQQFPGDLLPSTYQDPCSRRLVPRNEVERRSRYMESVGRILGRSHELVQLITQCLDFAPMTRPTASEAMDRLQRISSSIHDVYHSMTRLQLEKALQQSDIRKETTEFVLMQGLETLESKLLLELKTVNGALEKQLKGSTGENNVKVAGLNYNRKRGGVEGNKAEVMILVSVGDEYPADLVASKRIKNPSLTKKATKMFGSLPVIVPGLHEEVAADLMAAASTRLKSPNLSVVQILVDVPMMQRSKQYYLKKIETFFQNCKEQAAILHYLGNSEQDTGNWCFKDGTISFQEIFNIRASSVKVLNIVSDCSYSGQWVRECAKTLDSLHIPPCGHRARENGAMIKVFATCQPHEDAAEPCYSIEGMRVRGDGIILIGSIKLTHQKAIWFDSTKLVCCRGPDSPCPKATFQHLTWENAVDSSTNLQLVQRREGQRDMWYYLILHRAGDVYREEFQSHYRRDPTLRLGDWGCILESGEGCNPPQEVKDKVLNWTHISD</sequence>
<keyword evidence="1" id="KW-0547">Nucleotide-binding</keyword>
<organism evidence="3 4">
    <name type="scientific">Geodia barretti</name>
    <name type="common">Barrett's horny sponge</name>
    <dbReference type="NCBI Taxonomy" id="519541"/>
    <lineage>
        <taxon>Eukaryota</taxon>
        <taxon>Metazoa</taxon>
        <taxon>Porifera</taxon>
        <taxon>Demospongiae</taxon>
        <taxon>Heteroscleromorpha</taxon>
        <taxon>Tetractinellida</taxon>
        <taxon>Astrophorina</taxon>
        <taxon>Geodiidae</taxon>
        <taxon>Geodia</taxon>
    </lineage>
</organism>
<evidence type="ECO:0000256" key="1">
    <source>
        <dbReference type="PROSITE-ProRule" id="PRU10141"/>
    </source>
</evidence>
<dbReference type="Proteomes" id="UP001174909">
    <property type="component" value="Unassembled WGS sequence"/>
</dbReference>
<feature type="binding site" evidence="1">
    <location>
        <position position="58"/>
    </location>
    <ligand>
        <name>ATP</name>
        <dbReference type="ChEBI" id="CHEBI:30616"/>
    </ligand>
</feature>
<evidence type="ECO:0000259" key="2">
    <source>
        <dbReference type="PROSITE" id="PS50011"/>
    </source>
</evidence>
<dbReference type="GO" id="GO:0005524">
    <property type="term" value="F:ATP binding"/>
    <property type="evidence" value="ECO:0007669"/>
    <property type="project" value="UniProtKB-UniRule"/>
</dbReference>
<dbReference type="InterPro" id="IPR051681">
    <property type="entry name" value="Ser/Thr_Kinases-Pseudokinases"/>
</dbReference>
<keyword evidence="3" id="KW-0808">Transferase</keyword>
<dbReference type="PROSITE" id="PS00107">
    <property type="entry name" value="PROTEIN_KINASE_ATP"/>
    <property type="match status" value="2"/>
</dbReference>
<accession>A0AA35R774</accession>
<feature type="domain" description="Protein kinase" evidence="2">
    <location>
        <begin position="31"/>
        <end position="323"/>
    </location>
</feature>
<feature type="domain" description="Protein kinase" evidence="2">
    <location>
        <begin position="777"/>
        <end position="1069"/>
    </location>
</feature>
<dbReference type="InterPro" id="IPR000719">
    <property type="entry name" value="Prot_kinase_dom"/>
</dbReference>
<comment type="caution">
    <text evidence="3">The sequence shown here is derived from an EMBL/GenBank/DDBJ whole genome shotgun (WGS) entry which is preliminary data.</text>
</comment>
<dbReference type="Gene3D" id="1.10.510.10">
    <property type="entry name" value="Transferase(Phosphotransferase) domain 1"/>
    <property type="match status" value="2"/>
</dbReference>
<name>A0AA35R774_GEOBA</name>
<proteinExistence type="predicted"/>
<dbReference type="InterPro" id="IPR008266">
    <property type="entry name" value="Tyr_kinase_AS"/>
</dbReference>